<dbReference type="InterPro" id="IPR052157">
    <property type="entry name" value="BCAA_transport_permease"/>
</dbReference>
<name>A0ABU0CP03_9BACI</name>
<keyword evidence="4 9" id="KW-0812">Transmembrane</keyword>
<organism evidence="10 11">
    <name type="scientific">Caldalkalibacillus uzonensis</name>
    <dbReference type="NCBI Taxonomy" id="353224"/>
    <lineage>
        <taxon>Bacteria</taxon>
        <taxon>Bacillati</taxon>
        <taxon>Bacillota</taxon>
        <taxon>Bacilli</taxon>
        <taxon>Bacillales</taxon>
        <taxon>Bacillaceae</taxon>
        <taxon>Caldalkalibacillus</taxon>
    </lineage>
</organism>
<dbReference type="PANTHER" id="PTHR11795">
    <property type="entry name" value="BRANCHED-CHAIN AMINO ACID TRANSPORT SYSTEM PERMEASE PROTEIN LIVH"/>
    <property type="match status" value="1"/>
</dbReference>
<evidence type="ECO:0000313" key="11">
    <source>
        <dbReference type="Proteomes" id="UP001232445"/>
    </source>
</evidence>
<keyword evidence="7 9" id="KW-0472">Membrane</keyword>
<feature type="transmembrane region" description="Helical" evidence="9">
    <location>
        <begin position="12"/>
        <end position="31"/>
    </location>
</feature>
<dbReference type="RefSeq" id="WP_307336010.1">
    <property type="nucleotide sequence ID" value="NZ_JAUSUQ010000002.1"/>
</dbReference>
<keyword evidence="3" id="KW-1003">Cell membrane</keyword>
<keyword evidence="11" id="KW-1185">Reference proteome</keyword>
<feature type="transmembrane region" description="Helical" evidence="9">
    <location>
        <begin position="63"/>
        <end position="84"/>
    </location>
</feature>
<dbReference type="InterPro" id="IPR001851">
    <property type="entry name" value="ABC_transp_permease"/>
</dbReference>
<comment type="subcellular location">
    <subcellularLocation>
        <location evidence="1">Cell membrane</location>
        <topology evidence="1">Multi-pass membrane protein</topology>
    </subcellularLocation>
</comment>
<evidence type="ECO:0000256" key="4">
    <source>
        <dbReference type="ARBA" id="ARBA00022692"/>
    </source>
</evidence>
<gene>
    <name evidence="10" type="ORF">J2S00_000926</name>
</gene>
<keyword evidence="5" id="KW-0029">Amino-acid transport</keyword>
<proteinExistence type="inferred from homology"/>
<sequence length="287" mass="30759">MNLFMQSIIDGILNGAIYAVIALGLTLIFGVMKIINMAHGEFVMLGMFSTYFIYQYAGLDPYLTIPFTGIIVFLFGLLMYQFGVGKIPGLTEENSLLFTAGASLFIANLAQFLWSPNYRRLDLPYGVTTLQVGDLAISVTKIISLCIVLVCVIGLWYFLHKTFVGMAIRASSQEKIAASLMGINVKRIAMITFGIGAGFSAIAGTLLTAEIAFYPTVGTIFIIKAFIVVVLGGMGNIPGAAVGGIILGVAESLGAVYVSSGFTDAYGLIIFLLILLFRPQGLLGRKV</sequence>
<comment type="similarity">
    <text evidence="8">Belongs to the binding-protein-dependent transport system permease family. LivHM subfamily.</text>
</comment>
<evidence type="ECO:0000256" key="1">
    <source>
        <dbReference type="ARBA" id="ARBA00004651"/>
    </source>
</evidence>
<feature type="transmembrane region" description="Helical" evidence="9">
    <location>
        <begin position="135"/>
        <end position="159"/>
    </location>
</feature>
<dbReference type="Proteomes" id="UP001232445">
    <property type="component" value="Unassembled WGS sequence"/>
</dbReference>
<protein>
    <submittedName>
        <fullName evidence="10">Branched-chain amino acid transport system permease protein</fullName>
    </submittedName>
</protein>
<dbReference type="EMBL" id="JAUSUQ010000002">
    <property type="protein sequence ID" value="MDQ0338143.1"/>
    <property type="molecule type" value="Genomic_DNA"/>
</dbReference>
<feature type="transmembrane region" description="Helical" evidence="9">
    <location>
        <begin position="265"/>
        <end position="283"/>
    </location>
</feature>
<evidence type="ECO:0000256" key="3">
    <source>
        <dbReference type="ARBA" id="ARBA00022475"/>
    </source>
</evidence>
<evidence type="ECO:0000256" key="7">
    <source>
        <dbReference type="ARBA" id="ARBA00023136"/>
    </source>
</evidence>
<evidence type="ECO:0000256" key="2">
    <source>
        <dbReference type="ARBA" id="ARBA00022448"/>
    </source>
</evidence>
<dbReference type="CDD" id="cd06582">
    <property type="entry name" value="TM_PBP1_LivH_like"/>
    <property type="match status" value="1"/>
</dbReference>
<evidence type="ECO:0000256" key="9">
    <source>
        <dbReference type="SAM" id="Phobius"/>
    </source>
</evidence>
<keyword evidence="6 9" id="KW-1133">Transmembrane helix</keyword>
<dbReference type="PANTHER" id="PTHR11795:SF445">
    <property type="entry name" value="AMINO ACID ABC TRANSPORTER PERMEASE PROTEIN"/>
    <property type="match status" value="1"/>
</dbReference>
<dbReference type="Pfam" id="PF02653">
    <property type="entry name" value="BPD_transp_2"/>
    <property type="match status" value="1"/>
</dbReference>
<reference evidence="10 11" key="1">
    <citation type="submission" date="2023-07" db="EMBL/GenBank/DDBJ databases">
        <title>Genomic Encyclopedia of Type Strains, Phase IV (KMG-IV): sequencing the most valuable type-strain genomes for metagenomic binning, comparative biology and taxonomic classification.</title>
        <authorList>
            <person name="Goeker M."/>
        </authorList>
    </citation>
    <scope>NUCLEOTIDE SEQUENCE [LARGE SCALE GENOMIC DNA]</scope>
    <source>
        <strain evidence="10 11">DSM 17740</strain>
    </source>
</reference>
<evidence type="ECO:0000313" key="10">
    <source>
        <dbReference type="EMBL" id="MDQ0338143.1"/>
    </source>
</evidence>
<feature type="transmembrane region" description="Helical" evidence="9">
    <location>
        <begin position="96"/>
        <end position="115"/>
    </location>
</feature>
<evidence type="ECO:0000256" key="6">
    <source>
        <dbReference type="ARBA" id="ARBA00022989"/>
    </source>
</evidence>
<evidence type="ECO:0000256" key="5">
    <source>
        <dbReference type="ARBA" id="ARBA00022970"/>
    </source>
</evidence>
<accession>A0ABU0CP03</accession>
<evidence type="ECO:0000256" key="8">
    <source>
        <dbReference type="ARBA" id="ARBA00037998"/>
    </source>
</evidence>
<feature type="transmembrane region" description="Helical" evidence="9">
    <location>
        <begin position="188"/>
        <end position="207"/>
    </location>
</feature>
<keyword evidence="2" id="KW-0813">Transport</keyword>
<comment type="caution">
    <text evidence="10">The sequence shown here is derived from an EMBL/GenBank/DDBJ whole genome shotgun (WGS) entry which is preliminary data.</text>
</comment>